<dbReference type="Pfam" id="PF07730">
    <property type="entry name" value="HisKA_3"/>
    <property type="match status" value="1"/>
</dbReference>
<dbReference type="InterPro" id="IPR050482">
    <property type="entry name" value="Sensor_HK_TwoCompSys"/>
</dbReference>
<keyword evidence="6 14" id="KW-0418">Kinase</keyword>
<name>A0A841E5J5_9ACTN</name>
<keyword evidence="10" id="KW-1133">Transmembrane helix</keyword>
<sequence length="427" mass="44358">MERTEPGSPSAEPVGSGIRRGPREWAADTGLFLAAVLYGLAWAVALAEDPDVTETALLREQAVCAAACAAVWVRRRWPVGLALALIPLSAYAALADGAQLVALFTVAVHRSARTAALCGAAAVAGQIGYFAVFTGIAPPDRQADPGELEWIVAFTAVTVVAVLGWGAVIRHRRRLVLSLHERAVRAESEAQLRAEQAQLHAREQIAREMHDVLGHRLSLLSVHAGALEYRPDAPAAEVARAAAVIRESSHRALQDLREAVGVLRAPVGELPQPKLADVRGLVAESAAAGMGVELDDGVSGRPPETAGRTAYRVVQEGLTNARRHAPDARVRVVLRGACGEGLSAEVANTAPGTGGGYGGGPDERDEPDGGGGRGLLGLAERVALAGGRITHGPDGAGGFRLRVWLPWSGADEEPTGASTGPGGAEPR</sequence>
<evidence type="ECO:0000313" key="14">
    <source>
        <dbReference type="EMBL" id="MBB5998286.1"/>
    </source>
</evidence>
<keyword evidence="7" id="KW-0067">ATP-binding</keyword>
<protein>
    <recommendedName>
        <fullName evidence="2">histidine kinase</fullName>
        <ecNumber evidence="2">2.7.13.3</ecNumber>
    </recommendedName>
</protein>
<feature type="transmembrane region" description="Helical" evidence="10">
    <location>
        <begin position="25"/>
        <end position="45"/>
    </location>
</feature>
<dbReference type="SUPFAM" id="SSF55874">
    <property type="entry name" value="ATPase domain of HSP90 chaperone/DNA topoisomerase II/histidine kinase"/>
    <property type="match status" value="1"/>
</dbReference>
<evidence type="ECO:0000256" key="5">
    <source>
        <dbReference type="ARBA" id="ARBA00022741"/>
    </source>
</evidence>
<dbReference type="Gene3D" id="3.30.565.10">
    <property type="entry name" value="Histidine kinase-like ATPase, C-terminal domain"/>
    <property type="match status" value="1"/>
</dbReference>
<proteinExistence type="predicted"/>
<feature type="region of interest" description="Disordered" evidence="9">
    <location>
        <begin position="345"/>
        <end position="375"/>
    </location>
</feature>
<keyword evidence="5" id="KW-0547">Nucleotide-binding</keyword>
<dbReference type="Pfam" id="PF02518">
    <property type="entry name" value="HATPase_c"/>
    <property type="match status" value="1"/>
</dbReference>
<dbReference type="PANTHER" id="PTHR24421:SF10">
    <property type="entry name" value="NITRATE_NITRITE SENSOR PROTEIN NARQ"/>
    <property type="match status" value="1"/>
</dbReference>
<keyword evidence="3" id="KW-0597">Phosphoprotein</keyword>
<evidence type="ECO:0000256" key="1">
    <source>
        <dbReference type="ARBA" id="ARBA00000085"/>
    </source>
</evidence>
<dbReference type="Proteomes" id="UP000578077">
    <property type="component" value="Unassembled WGS sequence"/>
</dbReference>
<evidence type="ECO:0000313" key="15">
    <source>
        <dbReference type="Proteomes" id="UP000578077"/>
    </source>
</evidence>
<dbReference type="AlphaFoldDB" id="A0A841E5J5"/>
<evidence type="ECO:0000256" key="2">
    <source>
        <dbReference type="ARBA" id="ARBA00012438"/>
    </source>
</evidence>
<evidence type="ECO:0000256" key="8">
    <source>
        <dbReference type="ARBA" id="ARBA00023012"/>
    </source>
</evidence>
<feature type="domain" description="DUF7134" evidence="13">
    <location>
        <begin position="31"/>
        <end position="173"/>
    </location>
</feature>
<feature type="domain" description="Signal transduction histidine kinase subgroup 3 dimerisation and phosphoacceptor" evidence="12">
    <location>
        <begin position="202"/>
        <end position="266"/>
    </location>
</feature>
<comment type="catalytic activity">
    <reaction evidence="1">
        <text>ATP + protein L-histidine = ADP + protein N-phospho-L-histidine.</text>
        <dbReference type="EC" id="2.7.13.3"/>
    </reaction>
</comment>
<keyword evidence="10" id="KW-0472">Membrane</keyword>
<feature type="region of interest" description="Disordered" evidence="9">
    <location>
        <begin position="1"/>
        <end position="21"/>
    </location>
</feature>
<dbReference type="InterPro" id="IPR036890">
    <property type="entry name" value="HATPase_C_sf"/>
</dbReference>
<evidence type="ECO:0000256" key="7">
    <source>
        <dbReference type="ARBA" id="ARBA00022840"/>
    </source>
</evidence>
<comment type="caution">
    <text evidence="14">The sequence shown here is derived from an EMBL/GenBank/DDBJ whole genome shotgun (WGS) entry which is preliminary data.</text>
</comment>
<dbReference type="GO" id="GO:0046983">
    <property type="term" value="F:protein dimerization activity"/>
    <property type="evidence" value="ECO:0007669"/>
    <property type="project" value="InterPro"/>
</dbReference>
<dbReference type="PANTHER" id="PTHR24421">
    <property type="entry name" value="NITRATE/NITRITE SENSOR PROTEIN NARX-RELATED"/>
    <property type="match status" value="1"/>
</dbReference>
<evidence type="ECO:0000256" key="4">
    <source>
        <dbReference type="ARBA" id="ARBA00022679"/>
    </source>
</evidence>
<evidence type="ECO:0000259" key="13">
    <source>
        <dbReference type="Pfam" id="PF23539"/>
    </source>
</evidence>
<dbReference type="InterPro" id="IPR003594">
    <property type="entry name" value="HATPase_dom"/>
</dbReference>
<gene>
    <name evidence="14" type="ORF">HNR25_002037</name>
</gene>
<dbReference type="GO" id="GO:0000155">
    <property type="term" value="F:phosphorelay sensor kinase activity"/>
    <property type="evidence" value="ECO:0007669"/>
    <property type="project" value="InterPro"/>
</dbReference>
<accession>A0A841E5J5</accession>
<organism evidence="14 15">
    <name type="scientific">Streptomonospora salina</name>
    <dbReference type="NCBI Taxonomy" id="104205"/>
    <lineage>
        <taxon>Bacteria</taxon>
        <taxon>Bacillati</taxon>
        <taxon>Actinomycetota</taxon>
        <taxon>Actinomycetes</taxon>
        <taxon>Streptosporangiales</taxon>
        <taxon>Nocardiopsidaceae</taxon>
        <taxon>Streptomonospora</taxon>
    </lineage>
</organism>
<reference evidence="14 15" key="1">
    <citation type="submission" date="2020-08" db="EMBL/GenBank/DDBJ databases">
        <title>Sequencing the genomes of 1000 actinobacteria strains.</title>
        <authorList>
            <person name="Klenk H.-P."/>
        </authorList>
    </citation>
    <scope>NUCLEOTIDE SEQUENCE [LARGE SCALE GENOMIC DNA]</scope>
    <source>
        <strain evidence="14 15">DSM 44593</strain>
    </source>
</reference>
<feature type="transmembrane region" description="Helical" evidence="10">
    <location>
        <begin position="81"/>
        <end position="108"/>
    </location>
</feature>
<evidence type="ECO:0000256" key="6">
    <source>
        <dbReference type="ARBA" id="ARBA00022777"/>
    </source>
</evidence>
<feature type="transmembrane region" description="Helical" evidence="10">
    <location>
        <begin position="150"/>
        <end position="169"/>
    </location>
</feature>
<evidence type="ECO:0000256" key="9">
    <source>
        <dbReference type="SAM" id="MobiDB-lite"/>
    </source>
</evidence>
<keyword evidence="10" id="KW-0812">Transmembrane</keyword>
<keyword evidence="15" id="KW-1185">Reference proteome</keyword>
<dbReference type="EMBL" id="JACHLY010000001">
    <property type="protein sequence ID" value="MBB5998286.1"/>
    <property type="molecule type" value="Genomic_DNA"/>
</dbReference>
<dbReference type="InterPro" id="IPR011712">
    <property type="entry name" value="Sig_transdc_His_kin_sub3_dim/P"/>
</dbReference>
<evidence type="ECO:0000256" key="10">
    <source>
        <dbReference type="SAM" id="Phobius"/>
    </source>
</evidence>
<evidence type="ECO:0000256" key="3">
    <source>
        <dbReference type="ARBA" id="ARBA00022553"/>
    </source>
</evidence>
<dbReference type="RefSeq" id="WP_184634414.1">
    <property type="nucleotide sequence ID" value="NZ_BAABKT010000014.1"/>
</dbReference>
<dbReference type="GO" id="GO:0005524">
    <property type="term" value="F:ATP binding"/>
    <property type="evidence" value="ECO:0007669"/>
    <property type="project" value="UniProtKB-KW"/>
</dbReference>
<evidence type="ECO:0000259" key="11">
    <source>
        <dbReference type="Pfam" id="PF02518"/>
    </source>
</evidence>
<dbReference type="InterPro" id="IPR055558">
    <property type="entry name" value="DUF7134"/>
</dbReference>
<feature type="domain" description="Histidine kinase/HSP90-like ATPase" evidence="11">
    <location>
        <begin position="309"/>
        <end position="406"/>
    </location>
</feature>
<feature type="transmembrane region" description="Helical" evidence="10">
    <location>
        <begin position="115"/>
        <end position="138"/>
    </location>
</feature>
<keyword evidence="4" id="KW-0808">Transferase</keyword>
<dbReference type="Gene3D" id="1.20.5.1930">
    <property type="match status" value="1"/>
</dbReference>
<dbReference type="GO" id="GO:0016020">
    <property type="term" value="C:membrane"/>
    <property type="evidence" value="ECO:0007669"/>
    <property type="project" value="InterPro"/>
</dbReference>
<dbReference type="Pfam" id="PF23539">
    <property type="entry name" value="DUF7134"/>
    <property type="match status" value="1"/>
</dbReference>
<dbReference type="EC" id="2.7.13.3" evidence="2"/>
<keyword evidence="8" id="KW-0902">Two-component regulatory system</keyword>
<evidence type="ECO:0000259" key="12">
    <source>
        <dbReference type="Pfam" id="PF07730"/>
    </source>
</evidence>